<comment type="caution">
    <text evidence="9">The sequence shown here is derived from an EMBL/GenBank/DDBJ whole genome shotgun (WGS) entry which is preliminary data.</text>
</comment>
<organism evidence="9 10">
    <name type="scientific">Rheinheimera baltica</name>
    <dbReference type="NCBI Taxonomy" id="67576"/>
    <lineage>
        <taxon>Bacteria</taxon>
        <taxon>Pseudomonadati</taxon>
        <taxon>Pseudomonadota</taxon>
        <taxon>Gammaproteobacteria</taxon>
        <taxon>Chromatiales</taxon>
        <taxon>Chromatiaceae</taxon>
        <taxon>Rheinheimera</taxon>
    </lineage>
</organism>
<evidence type="ECO:0000259" key="8">
    <source>
        <dbReference type="Pfam" id="PF20628"/>
    </source>
</evidence>
<evidence type="ECO:0000313" key="9">
    <source>
        <dbReference type="EMBL" id="MDP5136673.1"/>
    </source>
</evidence>
<comment type="cofactor">
    <cofactor evidence="1">
        <name>heme b</name>
        <dbReference type="ChEBI" id="CHEBI:60344"/>
    </cofactor>
</comment>
<keyword evidence="2 9" id="KW-0575">Peroxidase</keyword>
<dbReference type="InterPro" id="IPR048327">
    <property type="entry name" value="Dyp_perox_N"/>
</dbReference>
<dbReference type="GO" id="GO:0004601">
    <property type="term" value="F:peroxidase activity"/>
    <property type="evidence" value="ECO:0007669"/>
    <property type="project" value="UniProtKB-KW"/>
</dbReference>
<evidence type="ECO:0000256" key="6">
    <source>
        <dbReference type="ARBA" id="ARBA00025737"/>
    </source>
</evidence>
<dbReference type="InterPro" id="IPR006314">
    <property type="entry name" value="Dyp_peroxidase"/>
</dbReference>
<dbReference type="InterPro" id="IPR048328">
    <property type="entry name" value="Dyp_perox_C"/>
</dbReference>
<dbReference type="InterPro" id="IPR011008">
    <property type="entry name" value="Dimeric_a/b-barrel"/>
</dbReference>
<dbReference type="Pfam" id="PF20628">
    <property type="entry name" value="Dyp_perox_C"/>
    <property type="match status" value="1"/>
</dbReference>
<dbReference type="PANTHER" id="PTHR30521:SF0">
    <property type="entry name" value="DYP-TYPE PEROXIDASE FAMILY PROTEIN"/>
    <property type="match status" value="1"/>
</dbReference>
<dbReference type="EMBL" id="JAPJDZ010000028">
    <property type="protein sequence ID" value="MDP5136673.1"/>
    <property type="molecule type" value="Genomic_DNA"/>
</dbReference>
<keyword evidence="3" id="KW-0479">Metal-binding</keyword>
<dbReference type="RefSeq" id="WP_027669926.1">
    <property type="nucleotide sequence ID" value="NZ_JAPJDZ010000028.1"/>
</dbReference>
<protein>
    <submittedName>
        <fullName evidence="9">Dyp-type peroxidase</fullName>
    </submittedName>
</protein>
<evidence type="ECO:0000259" key="7">
    <source>
        <dbReference type="Pfam" id="PF04261"/>
    </source>
</evidence>
<evidence type="ECO:0000256" key="4">
    <source>
        <dbReference type="ARBA" id="ARBA00023002"/>
    </source>
</evidence>
<evidence type="ECO:0000256" key="3">
    <source>
        <dbReference type="ARBA" id="ARBA00022723"/>
    </source>
</evidence>
<dbReference type="Pfam" id="PF04261">
    <property type="entry name" value="Dyp_perox_N"/>
    <property type="match status" value="1"/>
</dbReference>
<dbReference type="PROSITE" id="PS51404">
    <property type="entry name" value="DYP_PEROXIDASE"/>
    <property type="match status" value="1"/>
</dbReference>
<evidence type="ECO:0000313" key="10">
    <source>
        <dbReference type="Proteomes" id="UP001231109"/>
    </source>
</evidence>
<feature type="domain" description="Dyp-type peroxidase C-terminal" evidence="8">
    <location>
        <begin position="138"/>
        <end position="297"/>
    </location>
</feature>
<dbReference type="PANTHER" id="PTHR30521">
    <property type="entry name" value="DEFERROCHELATASE/PEROXIDASE"/>
    <property type="match status" value="1"/>
</dbReference>
<accession>A0ABT9HZW0</accession>
<dbReference type="SUPFAM" id="SSF54909">
    <property type="entry name" value="Dimeric alpha+beta barrel"/>
    <property type="match status" value="1"/>
</dbReference>
<keyword evidence="10" id="KW-1185">Reference proteome</keyword>
<feature type="domain" description="Dyp-type peroxidase N-terminal" evidence="7">
    <location>
        <begin position="47"/>
        <end position="134"/>
    </location>
</feature>
<evidence type="ECO:0000256" key="2">
    <source>
        <dbReference type="ARBA" id="ARBA00022559"/>
    </source>
</evidence>
<sequence length="306" mass="34219">MAREQLGICAEANLHASYLLLNALDGQEKLLRYKLPLISQLLDRLSEHFSEAMLTGIVAIGSNFWSSLYPNARPAMLDAFPDLAVDEFNLSPVPIDLLIVVRADRLDVITIACQQILQLFQGLVEVQEQLQGFRYLDGRNFTGFIDTPYNPANRIKRQVALVDVAQQPIFSGGSYVYFQHLSFDQAAWHRLSQAEQEEIMGYDKVSGKALANIQQLPCSHLATIQNLNAAATVLIQSMPFYQLQRQGVIQLNFAATSEALKLRLHQRLGLSENAKGPDLLLNYHRVELSAAFFAPSISFLEQSAKD</sequence>
<evidence type="ECO:0000256" key="5">
    <source>
        <dbReference type="ARBA" id="ARBA00023004"/>
    </source>
</evidence>
<dbReference type="Proteomes" id="UP001231109">
    <property type="component" value="Unassembled WGS sequence"/>
</dbReference>
<gene>
    <name evidence="9" type="ORF">ORJ04_12015</name>
</gene>
<keyword evidence="4" id="KW-0560">Oxidoreductase</keyword>
<name>A0ABT9HZW0_9GAMM</name>
<proteinExistence type="inferred from homology"/>
<reference evidence="9 10" key="1">
    <citation type="submission" date="2022-11" db="EMBL/GenBank/DDBJ databases">
        <title>Viruses from the air-sea interface of a natural surface slick.</title>
        <authorList>
            <person name="Rahlff J."/>
            <person name="Holmfeldt K."/>
        </authorList>
    </citation>
    <scope>NUCLEOTIDE SEQUENCE [LARGE SCALE GENOMIC DNA]</scope>
    <source>
        <strain evidence="9 10">SMS4</strain>
    </source>
</reference>
<keyword evidence="5" id="KW-0408">Iron</keyword>
<dbReference type="NCBIfam" id="TIGR01413">
    <property type="entry name" value="Dyp_perox_fam"/>
    <property type="match status" value="1"/>
</dbReference>
<comment type="similarity">
    <text evidence="6">Belongs to the DyP-type peroxidase family.</text>
</comment>
<evidence type="ECO:0000256" key="1">
    <source>
        <dbReference type="ARBA" id="ARBA00001970"/>
    </source>
</evidence>